<evidence type="ECO:0000256" key="2">
    <source>
        <dbReference type="PROSITE-ProRule" id="PRU00089"/>
    </source>
</evidence>
<dbReference type="Gene3D" id="1.10.10.10">
    <property type="entry name" value="Winged helix-like DNA-binding domain superfamily/Winged helix DNA-binding domain"/>
    <property type="match status" value="1"/>
</dbReference>
<feature type="DNA-binding region" description="Fork-head" evidence="2">
    <location>
        <begin position="494"/>
        <end position="572"/>
    </location>
</feature>
<dbReference type="GO" id="GO:0003700">
    <property type="term" value="F:DNA-binding transcription factor activity"/>
    <property type="evidence" value="ECO:0007669"/>
    <property type="project" value="InterPro"/>
</dbReference>
<feature type="compositionally biased region" description="Polar residues" evidence="3">
    <location>
        <begin position="173"/>
        <end position="184"/>
    </location>
</feature>
<comment type="subcellular location">
    <subcellularLocation>
        <location evidence="2">Nucleus</location>
    </subcellularLocation>
</comment>
<dbReference type="GO" id="GO:0043565">
    <property type="term" value="F:sequence-specific DNA binding"/>
    <property type="evidence" value="ECO:0007669"/>
    <property type="project" value="InterPro"/>
</dbReference>
<proteinExistence type="predicted"/>
<keyword evidence="6" id="KW-1185">Reference proteome</keyword>
<keyword evidence="1 2" id="KW-0238">DNA-binding</keyword>
<dbReference type="STRING" id="31234.E3N6T4"/>
<feature type="compositionally biased region" description="Basic and acidic residues" evidence="3">
    <location>
        <begin position="39"/>
        <end position="49"/>
    </location>
</feature>
<accession>E3N6T4</accession>
<dbReference type="Proteomes" id="UP000008281">
    <property type="component" value="Unassembled WGS sequence"/>
</dbReference>
<evidence type="ECO:0000256" key="3">
    <source>
        <dbReference type="SAM" id="MobiDB-lite"/>
    </source>
</evidence>
<protein>
    <recommendedName>
        <fullName evidence="4">Fork-head domain-containing protein</fullName>
    </recommendedName>
</protein>
<name>E3N6T4_CAERE</name>
<dbReference type="InterPro" id="IPR001766">
    <property type="entry name" value="Fork_head_dom"/>
</dbReference>
<dbReference type="PROSITE" id="PS50039">
    <property type="entry name" value="FORK_HEAD_3"/>
    <property type="match status" value="1"/>
</dbReference>
<sequence length="735" mass="85442">MVSEHQIIRSYSLLILLLEKANCTILRFESADKGSVSQRIEEKGEERKTVPNKMSYPILPIRRRNSHSRASRGNVEEPDHSSEYTQNLNLDGLLDFDTSFDDRAESYCQKISACDIELQAVETKQDSKSPNFRLSHKDQKRDKVVQEKIKKRAGDFDEEDDDDDDQDDIRSSEPYTNNGSYNNNFSYRNWEKRNVNVVPLDPSRISLFDNNDFPKDVVGNNNSEKPHQWRATPPTQTSTHKLERSEKRLERKRLPIPREKKIRQKRRKPNNLVNYQSIPQLYHVSGFSKPIINRQSLHHGRITSIEECEEAINALNRGTLDVVEDQRTKRKIVDFLQLYGYSFFSVNENKNTADNVVRNDMKTVSGNQKVEEEINWSELFPFEEADEERYGKGNRPISREDENLHQMDASATILIAGDLKKNHSGIEKKYLAACNAISNSEILTVSPVVIRNLFNHLTQSSSVNQVNTEFPGLERWNLTDAERIGLPSADEYEIDPIVYVTMGQLAIRNSPYKFLTEDQIVSFILHHWPHFRFSNYVLWKQSLTLTLKRNKTIFEEKIIQESNTHIFRLINWNNQILNETRERLFENDPRGLEFFHKMSRGEMGLPRQLFYQTVGLCAPEFSGPENSSIFYHFLSLGLIPRKLCKLFRPHFECQNNNEPKFVEANKELVPDDLSKPEFLAGFGVNMVNGRPGRFEEGMADRFHMNIDWYFNVQKQYAKLGSPNWTTPPLNSSSFL</sequence>
<evidence type="ECO:0000313" key="6">
    <source>
        <dbReference type="Proteomes" id="UP000008281"/>
    </source>
</evidence>
<dbReference type="InParanoid" id="E3N6T4"/>
<keyword evidence="2" id="KW-0539">Nucleus</keyword>
<dbReference type="InterPro" id="IPR036388">
    <property type="entry name" value="WH-like_DNA-bd_sf"/>
</dbReference>
<dbReference type="AlphaFoldDB" id="E3N6T4"/>
<dbReference type="HOGENOM" id="CLU_377332_0_0_1"/>
<dbReference type="GO" id="GO:0005634">
    <property type="term" value="C:nucleus"/>
    <property type="evidence" value="ECO:0007669"/>
    <property type="project" value="UniProtKB-SubCell"/>
</dbReference>
<evidence type="ECO:0000259" key="4">
    <source>
        <dbReference type="PROSITE" id="PS50039"/>
    </source>
</evidence>
<dbReference type="InterPro" id="IPR036390">
    <property type="entry name" value="WH_DNA-bd_sf"/>
</dbReference>
<evidence type="ECO:0000256" key="1">
    <source>
        <dbReference type="ARBA" id="ARBA00023125"/>
    </source>
</evidence>
<feature type="region of interest" description="Disordered" evidence="3">
    <location>
        <begin position="205"/>
        <end position="248"/>
    </location>
</feature>
<feature type="compositionally biased region" description="Basic and acidic residues" evidence="3">
    <location>
        <begin position="135"/>
        <end position="155"/>
    </location>
</feature>
<feature type="region of interest" description="Disordered" evidence="3">
    <location>
        <begin position="39"/>
        <end position="86"/>
    </location>
</feature>
<feature type="region of interest" description="Disordered" evidence="3">
    <location>
        <begin position="122"/>
        <end position="184"/>
    </location>
</feature>
<feature type="compositionally biased region" description="Acidic residues" evidence="3">
    <location>
        <begin position="156"/>
        <end position="167"/>
    </location>
</feature>
<reference evidence="5" key="1">
    <citation type="submission" date="2007-07" db="EMBL/GenBank/DDBJ databases">
        <title>PCAP assembly of the Caenorhabditis remanei genome.</title>
        <authorList>
            <consortium name="The Caenorhabditis remanei Sequencing Consortium"/>
            <person name="Wilson R.K."/>
        </authorList>
    </citation>
    <scope>NUCLEOTIDE SEQUENCE [LARGE SCALE GENOMIC DNA]</scope>
    <source>
        <strain evidence="5">PB4641</strain>
    </source>
</reference>
<feature type="compositionally biased region" description="Basic residues" evidence="3">
    <location>
        <begin position="61"/>
        <end position="70"/>
    </location>
</feature>
<organism evidence="6">
    <name type="scientific">Caenorhabditis remanei</name>
    <name type="common">Caenorhabditis vulgaris</name>
    <dbReference type="NCBI Taxonomy" id="31234"/>
    <lineage>
        <taxon>Eukaryota</taxon>
        <taxon>Metazoa</taxon>
        <taxon>Ecdysozoa</taxon>
        <taxon>Nematoda</taxon>
        <taxon>Chromadorea</taxon>
        <taxon>Rhabditida</taxon>
        <taxon>Rhabditina</taxon>
        <taxon>Rhabditomorpha</taxon>
        <taxon>Rhabditoidea</taxon>
        <taxon>Rhabditidae</taxon>
        <taxon>Peloderinae</taxon>
        <taxon>Caenorhabditis</taxon>
    </lineage>
</organism>
<dbReference type="EMBL" id="DS268543">
    <property type="protein sequence ID" value="EFO88303.1"/>
    <property type="molecule type" value="Genomic_DNA"/>
</dbReference>
<evidence type="ECO:0000313" key="5">
    <source>
        <dbReference type="EMBL" id="EFO88303.1"/>
    </source>
</evidence>
<feature type="domain" description="Fork-head" evidence="4">
    <location>
        <begin position="494"/>
        <end position="572"/>
    </location>
</feature>
<dbReference type="SUPFAM" id="SSF46785">
    <property type="entry name" value="Winged helix' DNA-binding domain"/>
    <property type="match status" value="1"/>
</dbReference>
<dbReference type="eggNOG" id="KOG2294">
    <property type="taxonomic scope" value="Eukaryota"/>
</dbReference>
<gene>
    <name evidence="5" type="ORF">CRE_08477</name>
</gene>